<gene>
    <name evidence="1" type="ORF">ST47_g3173</name>
</gene>
<comment type="caution">
    <text evidence="1">The sequence shown here is derived from an EMBL/GenBank/DDBJ whole genome shotgun (WGS) entry which is preliminary data.</text>
</comment>
<dbReference type="AlphaFoldDB" id="A0A163IBJ1"/>
<name>A0A163IBJ1_DIDRA</name>
<sequence>MKAWDEIISHGVTQSRYDKTLRAVWIMGALTTAVEMGFQRPVAGQEITWLRDNKDRFTTLAEEGDEDMQQLLLELRTRDDFAAVSGNDDVVR</sequence>
<evidence type="ECO:0000313" key="2">
    <source>
        <dbReference type="Proteomes" id="UP000076837"/>
    </source>
</evidence>
<accession>A0A163IBJ1</accession>
<keyword evidence="2" id="KW-1185">Reference proteome</keyword>
<protein>
    <submittedName>
        <fullName evidence="1">Uncharacterized protein</fullName>
    </submittedName>
</protein>
<evidence type="ECO:0000313" key="1">
    <source>
        <dbReference type="EMBL" id="KZM25687.1"/>
    </source>
</evidence>
<dbReference type="Proteomes" id="UP000076837">
    <property type="component" value="Unassembled WGS sequence"/>
</dbReference>
<organism evidence="1 2">
    <name type="scientific">Didymella rabiei</name>
    <name type="common">Chickpea ascochyta blight fungus</name>
    <name type="synonym">Mycosphaerella rabiei</name>
    <dbReference type="NCBI Taxonomy" id="5454"/>
    <lineage>
        <taxon>Eukaryota</taxon>
        <taxon>Fungi</taxon>
        <taxon>Dikarya</taxon>
        <taxon>Ascomycota</taxon>
        <taxon>Pezizomycotina</taxon>
        <taxon>Dothideomycetes</taxon>
        <taxon>Pleosporomycetidae</taxon>
        <taxon>Pleosporales</taxon>
        <taxon>Pleosporineae</taxon>
        <taxon>Didymellaceae</taxon>
        <taxon>Ascochyta</taxon>
    </lineage>
</organism>
<reference evidence="1 2" key="1">
    <citation type="journal article" date="2016" name="Sci. Rep.">
        <title>Draft genome sequencing and secretome analysis of fungal phytopathogen Ascochyta rabiei provides insight into the necrotrophic effector repertoire.</title>
        <authorList>
            <person name="Verma S."/>
            <person name="Gazara R.K."/>
            <person name="Nizam S."/>
            <person name="Parween S."/>
            <person name="Chattopadhyay D."/>
            <person name="Verma P.K."/>
        </authorList>
    </citation>
    <scope>NUCLEOTIDE SEQUENCE [LARGE SCALE GENOMIC DNA]</scope>
    <source>
        <strain evidence="1 2">ArDII</strain>
    </source>
</reference>
<dbReference type="OrthoDB" id="9981319at2759"/>
<proteinExistence type="predicted"/>
<dbReference type="EMBL" id="JYNV01000122">
    <property type="protein sequence ID" value="KZM25687.1"/>
    <property type="molecule type" value="Genomic_DNA"/>
</dbReference>